<dbReference type="GO" id="GO:0005524">
    <property type="term" value="F:ATP binding"/>
    <property type="evidence" value="ECO:0007669"/>
    <property type="project" value="InterPro"/>
</dbReference>
<evidence type="ECO:0000256" key="9">
    <source>
        <dbReference type="ARBA" id="ARBA00023125"/>
    </source>
</evidence>
<dbReference type="InterPro" id="IPR013049">
    <property type="entry name" value="Spo11/TopoVI_A_N"/>
</dbReference>
<dbReference type="PANTHER" id="PTHR10848">
    <property type="entry name" value="MEIOTIC RECOMBINATION PROTEIN SPO11"/>
    <property type="match status" value="1"/>
</dbReference>
<evidence type="ECO:0000259" key="13">
    <source>
        <dbReference type="Pfam" id="PF04406"/>
    </source>
</evidence>
<organism evidence="15 16">
    <name type="scientific">Pseudocercospora musae</name>
    <dbReference type="NCBI Taxonomy" id="113226"/>
    <lineage>
        <taxon>Eukaryota</taxon>
        <taxon>Fungi</taxon>
        <taxon>Dikarya</taxon>
        <taxon>Ascomycota</taxon>
        <taxon>Pezizomycotina</taxon>
        <taxon>Dothideomycetes</taxon>
        <taxon>Dothideomycetidae</taxon>
        <taxon>Mycosphaerellales</taxon>
        <taxon>Mycosphaerellaceae</taxon>
        <taxon>Pseudocercospora</taxon>
    </lineage>
</organism>
<keyword evidence="6" id="KW-0479">Metal-binding</keyword>
<dbReference type="AlphaFoldDB" id="A0A139IQQ7"/>
<evidence type="ECO:0000256" key="10">
    <source>
        <dbReference type="ARBA" id="ARBA00023235"/>
    </source>
</evidence>
<evidence type="ECO:0000256" key="3">
    <source>
        <dbReference type="ARBA" id="ARBA00004123"/>
    </source>
</evidence>
<proteinExistence type="inferred from homology"/>
<comment type="caution">
    <text evidence="15">The sequence shown here is derived from an EMBL/GenBank/DDBJ whole genome shotgun (WGS) entry which is preliminary data.</text>
</comment>
<evidence type="ECO:0000256" key="1">
    <source>
        <dbReference type="ARBA" id="ARBA00000185"/>
    </source>
</evidence>
<keyword evidence="11" id="KW-0539">Nucleus</keyword>
<dbReference type="GO" id="GO:0000706">
    <property type="term" value="P:meiotic DNA double-strand break processing"/>
    <property type="evidence" value="ECO:0007669"/>
    <property type="project" value="TreeGrafter"/>
</dbReference>
<evidence type="ECO:0000256" key="11">
    <source>
        <dbReference type="ARBA" id="ARBA00023242"/>
    </source>
</evidence>
<comment type="subcellular location">
    <subcellularLocation>
        <location evidence="3">Nucleus</location>
    </subcellularLocation>
</comment>
<dbReference type="EMBL" id="LFZO01000027">
    <property type="protein sequence ID" value="KXT17015.1"/>
    <property type="molecule type" value="Genomic_DNA"/>
</dbReference>
<keyword evidence="7" id="KW-0460">Magnesium</keyword>
<dbReference type="GO" id="GO:0046872">
    <property type="term" value="F:metal ion binding"/>
    <property type="evidence" value="ECO:0007669"/>
    <property type="project" value="UniProtKB-KW"/>
</dbReference>
<dbReference type="InterPro" id="IPR034136">
    <property type="entry name" value="TOPRIM_Topo6A/Spo11"/>
</dbReference>
<dbReference type="OrthoDB" id="5377392at2759"/>
<dbReference type="EC" id="5.6.2.2" evidence="5"/>
<dbReference type="STRING" id="113226.A0A139IQQ7"/>
<protein>
    <recommendedName>
        <fullName evidence="5">DNA topoisomerase (ATP-hydrolyzing)</fullName>
        <ecNumber evidence="5">5.6.2.2</ecNumber>
    </recommendedName>
</protein>
<dbReference type="PANTHER" id="PTHR10848:SF0">
    <property type="entry name" value="MEIOTIC RECOMBINATION PROTEIN SPO11"/>
    <property type="match status" value="1"/>
</dbReference>
<keyword evidence="16" id="KW-1185">Reference proteome</keyword>
<evidence type="ECO:0000259" key="14">
    <source>
        <dbReference type="Pfam" id="PF21180"/>
    </source>
</evidence>
<dbReference type="Pfam" id="PF21180">
    <property type="entry name" value="TOP6A-Spo11_Toprim"/>
    <property type="match status" value="1"/>
</dbReference>
<keyword evidence="10 12" id="KW-0413">Isomerase</keyword>
<evidence type="ECO:0000256" key="7">
    <source>
        <dbReference type="ARBA" id="ARBA00022842"/>
    </source>
</evidence>
<dbReference type="GO" id="GO:0007131">
    <property type="term" value="P:reciprocal meiotic recombination"/>
    <property type="evidence" value="ECO:0007669"/>
    <property type="project" value="TreeGrafter"/>
</dbReference>
<keyword evidence="8 12" id="KW-0799">Topoisomerase</keyword>
<dbReference type="InterPro" id="IPR002815">
    <property type="entry name" value="Spo11/TopoVI_A"/>
</dbReference>
<comment type="similarity">
    <text evidence="4 12">Belongs to the TOP6A family.</text>
</comment>
<feature type="active site" description="O-(5'-phospho-DNA)-tyrosine intermediate" evidence="12">
    <location>
        <position position="171"/>
    </location>
</feature>
<evidence type="ECO:0000256" key="12">
    <source>
        <dbReference type="PROSITE-ProRule" id="PRU01385"/>
    </source>
</evidence>
<comment type="cofactor">
    <cofactor evidence="2">
        <name>Mg(2+)</name>
        <dbReference type="ChEBI" id="CHEBI:18420"/>
    </cofactor>
</comment>
<dbReference type="Pfam" id="PF04406">
    <property type="entry name" value="TP6A_N"/>
    <property type="match status" value="1"/>
</dbReference>
<dbReference type="GO" id="GO:0042138">
    <property type="term" value="P:meiotic DNA double-strand break formation"/>
    <property type="evidence" value="ECO:0007669"/>
    <property type="project" value="InterPro"/>
</dbReference>
<sequence length="439" mass="48771">MVEMDEDDFDDLFSEIELLQPSPQGSLMDRTTAAEHHLGQSSVDDLDASTNARREDYTLDGTHSPAKQTAVDRRVDPYLMPNMTDCSSGRVIDKIEAVMEQMLDALLHDKTDICITLRTRRAASTNKSTTLHFPGKSEDEAWRFAVVLRIMELMHEALRNDVVISKRDMFYRDPALFGSQRHVDRFVDDIALTFAVPRSALNVTAAAKGLFAGAFELCRRDGSTINATADPEGTLIPAQKDILSISMSKVKWILVIEKEATFRSVASSELWSIIICQGIIMTGKGYPDLSSRAMLRFLSRPSLQNGFSSPPVYGLADFDPDGFGILSVYKSGSKALAHETEETAVPEMQWLGLRSAHLSLAARDIRSSQGLLTLSSRDRKKAVKMLDDNDASHSEDIEAKKELQTMLMLNMKAELQLLDVVPRGMTDLLQSMFQDIGST</sequence>
<evidence type="ECO:0000256" key="4">
    <source>
        <dbReference type="ARBA" id="ARBA00006559"/>
    </source>
</evidence>
<evidence type="ECO:0000256" key="8">
    <source>
        <dbReference type="ARBA" id="ARBA00023029"/>
    </source>
</evidence>
<name>A0A139IQQ7_9PEZI</name>
<evidence type="ECO:0000256" key="5">
    <source>
        <dbReference type="ARBA" id="ARBA00012895"/>
    </source>
</evidence>
<dbReference type="SUPFAM" id="SSF56726">
    <property type="entry name" value="DNA topoisomerase IV, alpha subunit"/>
    <property type="match status" value="1"/>
</dbReference>
<reference evidence="15 16" key="1">
    <citation type="submission" date="2015-07" db="EMBL/GenBank/DDBJ databases">
        <title>Comparative genomics of the Sigatoka disease complex on banana suggests a link between parallel evolutionary changes in Pseudocercospora fijiensis and Pseudocercospora eumusae and increased virulence on the banana host.</title>
        <authorList>
            <person name="Chang T.-C."/>
            <person name="Salvucci A."/>
            <person name="Crous P.W."/>
            <person name="Stergiopoulos I."/>
        </authorList>
    </citation>
    <scope>NUCLEOTIDE SEQUENCE [LARGE SCALE GENOMIC DNA]</scope>
    <source>
        <strain evidence="15 16">CBS 116634</strain>
    </source>
</reference>
<accession>A0A139IQQ7</accession>
<dbReference type="GO" id="GO:0003918">
    <property type="term" value="F:DNA topoisomerase type II (double strand cut, ATP-hydrolyzing) activity"/>
    <property type="evidence" value="ECO:0007669"/>
    <property type="project" value="UniProtKB-UniRule"/>
</dbReference>
<dbReference type="CDD" id="cd00223">
    <property type="entry name" value="TOPRIM_TopoIIB_SPO"/>
    <property type="match status" value="1"/>
</dbReference>
<dbReference type="PROSITE" id="PS52041">
    <property type="entry name" value="TOPO_IIB"/>
    <property type="match status" value="1"/>
</dbReference>
<keyword evidence="9 12" id="KW-0238">DNA-binding</keyword>
<evidence type="ECO:0000256" key="6">
    <source>
        <dbReference type="ARBA" id="ARBA00022723"/>
    </source>
</evidence>
<dbReference type="Proteomes" id="UP000073492">
    <property type="component" value="Unassembled WGS sequence"/>
</dbReference>
<dbReference type="InterPro" id="IPR013048">
    <property type="entry name" value="Meiotic_Spo11"/>
</dbReference>
<evidence type="ECO:0000313" key="16">
    <source>
        <dbReference type="Proteomes" id="UP000073492"/>
    </source>
</evidence>
<feature type="domain" description="Topoisomerase 6 subunit A/Spo11 TOPRIM" evidence="14">
    <location>
        <begin position="253"/>
        <end position="419"/>
    </location>
</feature>
<dbReference type="PRINTS" id="PR01551">
    <property type="entry name" value="SPO11HOMOLOG"/>
</dbReference>
<dbReference type="Gene3D" id="3.40.1360.10">
    <property type="match status" value="1"/>
</dbReference>
<dbReference type="InterPro" id="IPR036078">
    <property type="entry name" value="Spo11/TopoVI_A_sf"/>
</dbReference>
<dbReference type="PRINTS" id="PR01550">
    <property type="entry name" value="TOP6AFAMILY"/>
</dbReference>
<feature type="domain" description="Spo11/DNA topoisomerase VI subunit A N-terminal" evidence="13">
    <location>
        <begin position="142"/>
        <end position="203"/>
    </location>
</feature>
<dbReference type="GO" id="GO:0003677">
    <property type="term" value="F:DNA binding"/>
    <property type="evidence" value="ECO:0007669"/>
    <property type="project" value="UniProtKB-UniRule"/>
</dbReference>
<gene>
    <name evidence="15" type="ORF">AC579_7417</name>
</gene>
<dbReference type="InterPro" id="IPR036388">
    <property type="entry name" value="WH-like_DNA-bd_sf"/>
</dbReference>
<evidence type="ECO:0000313" key="15">
    <source>
        <dbReference type="EMBL" id="KXT17015.1"/>
    </source>
</evidence>
<dbReference type="GO" id="GO:0000228">
    <property type="term" value="C:nuclear chromosome"/>
    <property type="evidence" value="ECO:0007669"/>
    <property type="project" value="TreeGrafter"/>
</dbReference>
<dbReference type="Gene3D" id="1.10.10.10">
    <property type="entry name" value="Winged helix-like DNA-binding domain superfamily/Winged helix DNA-binding domain"/>
    <property type="match status" value="1"/>
</dbReference>
<evidence type="ECO:0000256" key="2">
    <source>
        <dbReference type="ARBA" id="ARBA00001946"/>
    </source>
</evidence>
<comment type="catalytic activity">
    <reaction evidence="1 12">
        <text>ATP-dependent breakage, passage and rejoining of double-stranded DNA.</text>
        <dbReference type="EC" id="5.6.2.2"/>
    </reaction>
</comment>